<dbReference type="Proteomes" id="UP000501421">
    <property type="component" value="Chromosome"/>
</dbReference>
<dbReference type="AlphaFoldDB" id="A0A679FQD2"/>
<evidence type="ECO:0000313" key="1">
    <source>
        <dbReference type="EMBL" id="BBW96775.1"/>
    </source>
</evidence>
<protein>
    <submittedName>
        <fullName evidence="1">Uncharacterized protein</fullName>
    </submittedName>
</protein>
<organism evidence="1 2">
    <name type="scientific">Geobacillus subterraneus</name>
    <dbReference type="NCBI Taxonomy" id="129338"/>
    <lineage>
        <taxon>Bacteria</taxon>
        <taxon>Bacillati</taxon>
        <taxon>Bacillota</taxon>
        <taxon>Bacilli</taxon>
        <taxon>Bacillales</taxon>
        <taxon>Anoxybacillaceae</taxon>
        <taxon>Geobacillus</taxon>
    </lineage>
</organism>
<name>A0A679FQD2_9BACL</name>
<proteinExistence type="predicted"/>
<evidence type="ECO:0000313" key="2">
    <source>
        <dbReference type="Proteomes" id="UP000501421"/>
    </source>
</evidence>
<sequence>MRHTNIKTPENTNMKLASAFKRDAILEMNTHFIWNALSNHEFEMFVKFNGIIKKKEEDVNLLHGNSQYIHK</sequence>
<accession>A0A679FQD2</accession>
<gene>
    <name evidence="1" type="ORF">GsuE55_16080</name>
</gene>
<keyword evidence="2" id="KW-1185">Reference proteome</keyword>
<reference evidence="2" key="1">
    <citation type="journal article" date="2020" name="Microbiol. Resour. Announc.">
        <title>Complete Genome Sequence of Geobacillus sp. Strain E55-1, Isolated from Mine Geyser in Japan.</title>
        <authorList>
            <person name="Miyazaki K."/>
            <person name="Hase E."/>
            <person name="Tokito N."/>
        </authorList>
    </citation>
    <scope>NUCLEOTIDE SEQUENCE [LARGE SCALE GENOMIC DNA]</scope>
    <source>
        <strain evidence="2">E55-1</strain>
    </source>
</reference>
<dbReference type="EMBL" id="AP022557">
    <property type="protein sequence ID" value="BBW96775.1"/>
    <property type="molecule type" value="Genomic_DNA"/>
</dbReference>